<dbReference type="SUPFAM" id="SSF50998">
    <property type="entry name" value="Quinoprotein alcohol dehydrogenase-like"/>
    <property type="match status" value="1"/>
</dbReference>
<evidence type="ECO:0008006" key="4">
    <source>
        <dbReference type="Google" id="ProtNLM"/>
    </source>
</evidence>
<organism evidence="2 3">
    <name type="scientific">Sphaerisporangium corydalis</name>
    <dbReference type="NCBI Taxonomy" id="1441875"/>
    <lineage>
        <taxon>Bacteria</taxon>
        <taxon>Bacillati</taxon>
        <taxon>Actinomycetota</taxon>
        <taxon>Actinomycetes</taxon>
        <taxon>Streptosporangiales</taxon>
        <taxon>Streptosporangiaceae</taxon>
        <taxon>Sphaerisporangium</taxon>
    </lineage>
</organism>
<comment type="caution">
    <text evidence="2">The sequence shown here is derived from an EMBL/GenBank/DDBJ whole genome shotgun (WGS) entry which is preliminary data.</text>
</comment>
<evidence type="ECO:0000313" key="3">
    <source>
        <dbReference type="Proteomes" id="UP001595891"/>
    </source>
</evidence>
<dbReference type="Proteomes" id="UP001595891">
    <property type="component" value="Unassembled WGS sequence"/>
</dbReference>
<name>A0ABV9EMA0_9ACTN</name>
<dbReference type="InterPro" id="IPR011047">
    <property type="entry name" value="Quinoprotein_ADH-like_sf"/>
</dbReference>
<accession>A0ABV9EMA0</accession>
<feature type="region of interest" description="Disordered" evidence="1">
    <location>
        <begin position="26"/>
        <end position="47"/>
    </location>
</feature>
<dbReference type="PROSITE" id="PS51257">
    <property type="entry name" value="PROKAR_LIPOPROTEIN"/>
    <property type="match status" value="1"/>
</dbReference>
<feature type="compositionally biased region" description="Low complexity" evidence="1">
    <location>
        <begin position="37"/>
        <end position="47"/>
    </location>
</feature>
<dbReference type="RefSeq" id="WP_262843245.1">
    <property type="nucleotide sequence ID" value="NZ_JANZYP010000016.1"/>
</dbReference>
<protein>
    <recommendedName>
        <fullName evidence="4">PQQ-binding-like beta-propeller repeat protein</fullName>
    </recommendedName>
</protein>
<dbReference type="EMBL" id="JBHSFN010000021">
    <property type="protein sequence ID" value="MFC4590273.1"/>
    <property type="molecule type" value="Genomic_DNA"/>
</dbReference>
<sequence>MRFKKAFIGLVAAGLLSGCGGDPARPEAPVGGAERPTASASSTASIAAAPKTRLPVPGLYDTTRGWESDLPGTQLTLPHSEAVAVFRGGADSGTFTVLDVASGETLWTSRTLRAPGIISPLSVTVQGQDFLVASASGVADAGVVSKGHDVTTIDILPARNSGAAVEPARHLVLDGSGVVADGGGGLLVRTEDVVTTVDPATGETKRYDLRELRPPSALCTLCHAATVVAVTSRGPLLGTESMFGSGHYWVPGGWSSGDLGAGREVFISLVAGDALVATWHDRATARDIWAVLDGATGKIRAKIDCEPPRGVISGNAKGASLSAGGRYLVREHTVFDLRQGTGHCYEETDQDQPVHLTGVTDDGVAFGVAASDDAPSGRPVVIDIATGKAEASDHTAVPFGDYAGYGLFWDDATKTMVSYPHAK</sequence>
<gene>
    <name evidence="2" type="ORF">ACFO8L_29560</name>
</gene>
<reference evidence="3" key="1">
    <citation type="journal article" date="2019" name="Int. J. Syst. Evol. Microbiol.">
        <title>The Global Catalogue of Microorganisms (GCM) 10K type strain sequencing project: providing services to taxonomists for standard genome sequencing and annotation.</title>
        <authorList>
            <consortium name="The Broad Institute Genomics Platform"/>
            <consortium name="The Broad Institute Genome Sequencing Center for Infectious Disease"/>
            <person name="Wu L."/>
            <person name="Ma J."/>
        </authorList>
    </citation>
    <scope>NUCLEOTIDE SEQUENCE [LARGE SCALE GENOMIC DNA]</scope>
    <source>
        <strain evidence="3">CCUG 49560</strain>
    </source>
</reference>
<proteinExistence type="predicted"/>
<evidence type="ECO:0000313" key="2">
    <source>
        <dbReference type="EMBL" id="MFC4590273.1"/>
    </source>
</evidence>
<keyword evidence="3" id="KW-1185">Reference proteome</keyword>
<evidence type="ECO:0000256" key="1">
    <source>
        <dbReference type="SAM" id="MobiDB-lite"/>
    </source>
</evidence>